<feature type="transmembrane region" description="Helical" evidence="11">
    <location>
        <begin position="485"/>
        <end position="510"/>
    </location>
</feature>
<comment type="subcellular location">
    <subcellularLocation>
        <location evidence="1">Endomembrane system</location>
        <topology evidence="1">Multi-pass membrane protein</topology>
    </subcellularLocation>
</comment>
<evidence type="ECO:0000256" key="4">
    <source>
        <dbReference type="ARBA" id="ARBA00022989"/>
    </source>
</evidence>
<feature type="region of interest" description="Disordered" evidence="12">
    <location>
        <begin position="183"/>
        <end position="215"/>
    </location>
</feature>
<organism evidence="14 15">
    <name type="scientific">Rhypophila decipiens</name>
    <dbReference type="NCBI Taxonomy" id="261697"/>
    <lineage>
        <taxon>Eukaryota</taxon>
        <taxon>Fungi</taxon>
        <taxon>Dikarya</taxon>
        <taxon>Ascomycota</taxon>
        <taxon>Pezizomycotina</taxon>
        <taxon>Sordariomycetes</taxon>
        <taxon>Sordariomycetidae</taxon>
        <taxon>Sordariales</taxon>
        <taxon>Naviculisporaceae</taxon>
        <taxon>Rhypophila</taxon>
    </lineage>
</organism>
<comment type="domain">
    <text evidence="11">The DHHC domain is required for palmitoyltransferase activity.</text>
</comment>
<dbReference type="PROSITE" id="PS50216">
    <property type="entry name" value="DHHC"/>
    <property type="match status" value="1"/>
</dbReference>
<gene>
    <name evidence="14" type="ORF">QBC37DRAFT_403918</name>
</gene>
<comment type="caution">
    <text evidence="14">The sequence shown here is derived from an EMBL/GenBank/DDBJ whole genome shotgun (WGS) entry which is preliminary data.</text>
</comment>
<evidence type="ECO:0000256" key="6">
    <source>
        <dbReference type="ARBA" id="ARBA00023139"/>
    </source>
</evidence>
<keyword evidence="5 11" id="KW-0472">Membrane</keyword>
<dbReference type="AlphaFoldDB" id="A0AAN6Y1Z1"/>
<evidence type="ECO:0000256" key="3">
    <source>
        <dbReference type="ARBA" id="ARBA00022692"/>
    </source>
</evidence>
<feature type="region of interest" description="Disordered" evidence="12">
    <location>
        <begin position="1"/>
        <end position="155"/>
    </location>
</feature>
<evidence type="ECO:0000256" key="2">
    <source>
        <dbReference type="ARBA" id="ARBA00022679"/>
    </source>
</evidence>
<feature type="transmembrane region" description="Helical" evidence="11">
    <location>
        <begin position="530"/>
        <end position="552"/>
    </location>
</feature>
<dbReference type="PANTHER" id="PTHR22883">
    <property type="entry name" value="ZINC FINGER DHHC DOMAIN CONTAINING PROTEIN"/>
    <property type="match status" value="1"/>
</dbReference>
<evidence type="ECO:0000256" key="8">
    <source>
        <dbReference type="ARBA" id="ARBA00023315"/>
    </source>
</evidence>
<feature type="compositionally biased region" description="Basic and acidic residues" evidence="12">
    <location>
        <begin position="296"/>
        <end position="309"/>
    </location>
</feature>
<evidence type="ECO:0000256" key="9">
    <source>
        <dbReference type="ARBA" id="ARBA00023463"/>
    </source>
</evidence>
<proteinExistence type="inferred from homology"/>
<dbReference type="Pfam" id="PF01529">
    <property type="entry name" value="DHHC"/>
    <property type="match status" value="1"/>
</dbReference>
<feature type="compositionally biased region" description="Polar residues" evidence="12">
    <location>
        <begin position="109"/>
        <end position="128"/>
    </location>
</feature>
<dbReference type="PANTHER" id="PTHR22883:SF43">
    <property type="entry name" value="PALMITOYLTRANSFERASE APP"/>
    <property type="match status" value="1"/>
</dbReference>
<evidence type="ECO:0000256" key="10">
    <source>
        <dbReference type="ARBA" id="ARBA00048048"/>
    </source>
</evidence>
<dbReference type="InterPro" id="IPR001594">
    <property type="entry name" value="Palmitoyltrfase_DHHC"/>
</dbReference>
<keyword evidence="3 11" id="KW-0812">Transmembrane</keyword>
<keyword evidence="8 11" id="KW-0012">Acyltransferase</keyword>
<keyword evidence="6" id="KW-0564">Palmitate</keyword>
<reference evidence="14" key="1">
    <citation type="journal article" date="2023" name="Mol. Phylogenet. Evol.">
        <title>Genome-scale phylogeny and comparative genomics of the fungal order Sordariales.</title>
        <authorList>
            <person name="Hensen N."/>
            <person name="Bonometti L."/>
            <person name="Westerberg I."/>
            <person name="Brannstrom I.O."/>
            <person name="Guillou S."/>
            <person name="Cros-Aarteil S."/>
            <person name="Calhoun S."/>
            <person name="Haridas S."/>
            <person name="Kuo A."/>
            <person name="Mondo S."/>
            <person name="Pangilinan J."/>
            <person name="Riley R."/>
            <person name="LaButti K."/>
            <person name="Andreopoulos B."/>
            <person name="Lipzen A."/>
            <person name="Chen C."/>
            <person name="Yan M."/>
            <person name="Daum C."/>
            <person name="Ng V."/>
            <person name="Clum A."/>
            <person name="Steindorff A."/>
            <person name="Ohm R.A."/>
            <person name="Martin F."/>
            <person name="Silar P."/>
            <person name="Natvig D.O."/>
            <person name="Lalanne C."/>
            <person name="Gautier V."/>
            <person name="Ament-Velasquez S.L."/>
            <person name="Kruys A."/>
            <person name="Hutchinson M.I."/>
            <person name="Powell A.J."/>
            <person name="Barry K."/>
            <person name="Miller A.N."/>
            <person name="Grigoriev I.V."/>
            <person name="Debuchy R."/>
            <person name="Gladieux P."/>
            <person name="Hiltunen Thoren M."/>
            <person name="Johannesson H."/>
        </authorList>
    </citation>
    <scope>NUCLEOTIDE SEQUENCE</scope>
    <source>
        <strain evidence="14">PSN293</strain>
    </source>
</reference>
<dbReference type="GO" id="GO:0019706">
    <property type="term" value="F:protein-cysteine S-palmitoyltransferase activity"/>
    <property type="evidence" value="ECO:0007669"/>
    <property type="project" value="UniProtKB-EC"/>
</dbReference>
<dbReference type="GO" id="GO:0005783">
    <property type="term" value="C:endoplasmic reticulum"/>
    <property type="evidence" value="ECO:0007669"/>
    <property type="project" value="TreeGrafter"/>
</dbReference>
<evidence type="ECO:0000256" key="11">
    <source>
        <dbReference type="RuleBase" id="RU079119"/>
    </source>
</evidence>
<feature type="transmembrane region" description="Helical" evidence="11">
    <location>
        <begin position="340"/>
        <end position="364"/>
    </location>
</feature>
<feature type="transmembrane region" description="Helical" evidence="11">
    <location>
        <begin position="370"/>
        <end position="389"/>
    </location>
</feature>
<keyword evidence="4 11" id="KW-1133">Transmembrane helix</keyword>
<protein>
    <recommendedName>
        <fullName evidence="11">Palmitoyltransferase</fullName>
        <ecNumber evidence="11">2.3.1.225</ecNumber>
    </recommendedName>
</protein>
<accession>A0AAN6Y1Z1</accession>
<dbReference type="GO" id="GO:0005794">
    <property type="term" value="C:Golgi apparatus"/>
    <property type="evidence" value="ECO:0007669"/>
    <property type="project" value="TreeGrafter"/>
</dbReference>
<feature type="domain" description="Palmitoyltransferase DHHC" evidence="13">
    <location>
        <begin position="440"/>
        <end position="565"/>
    </location>
</feature>
<feature type="compositionally biased region" description="Low complexity" evidence="12">
    <location>
        <begin position="98"/>
        <end position="108"/>
    </location>
</feature>
<dbReference type="GO" id="GO:0006612">
    <property type="term" value="P:protein targeting to membrane"/>
    <property type="evidence" value="ECO:0007669"/>
    <property type="project" value="TreeGrafter"/>
</dbReference>
<dbReference type="EMBL" id="MU858191">
    <property type="protein sequence ID" value="KAK4209866.1"/>
    <property type="molecule type" value="Genomic_DNA"/>
</dbReference>
<evidence type="ECO:0000256" key="7">
    <source>
        <dbReference type="ARBA" id="ARBA00023288"/>
    </source>
</evidence>
<dbReference type="EC" id="2.3.1.225" evidence="11"/>
<keyword evidence="2 11" id="KW-0808">Transferase</keyword>
<dbReference type="InterPro" id="IPR039859">
    <property type="entry name" value="PFA4/ZDH16/20/ERF2-like"/>
</dbReference>
<name>A0AAN6Y1Z1_9PEZI</name>
<evidence type="ECO:0000313" key="14">
    <source>
        <dbReference type="EMBL" id="KAK4209866.1"/>
    </source>
</evidence>
<feature type="compositionally biased region" description="Basic and acidic residues" evidence="12">
    <location>
        <begin position="274"/>
        <end position="285"/>
    </location>
</feature>
<evidence type="ECO:0000256" key="12">
    <source>
        <dbReference type="SAM" id="MobiDB-lite"/>
    </source>
</evidence>
<feature type="compositionally biased region" description="Polar residues" evidence="12">
    <location>
        <begin position="71"/>
        <end position="89"/>
    </location>
</feature>
<comment type="catalytic activity">
    <reaction evidence="10 11">
        <text>L-cysteinyl-[protein] + hexadecanoyl-CoA = S-hexadecanoyl-L-cysteinyl-[protein] + CoA</text>
        <dbReference type="Rhea" id="RHEA:36683"/>
        <dbReference type="Rhea" id="RHEA-COMP:10131"/>
        <dbReference type="Rhea" id="RHEA-COMP:11032"/>
        <dbReference type="ChEBI" id="CHEBI:29950"/>
        <dbReference type="ChEBI" id="CHEBI:57287"/>
        <dbReference type="ChEBI" id="CHEBI:57379"/>
        <dbReference type="ChEBI" id="CHEBI:74151"/>
        <dbReference type="EC" id="2.3.1.225"/>
    </reaction>
</comment>
<evidence type="ECO:0000313" key="15">
    <source>
        <dbReference type="Proteomes" id="UP001301769"/>
    </source>
</evidence>
<sequence>MAFDEETARSMSPTSHDDSFPYPRSEIPGPPSIISSRMTDIGTEDGGDLDSQRVAGGQGRDMQDRPGTARTGASSRISGRGPWNQQPSLRQGLAGKRTSGTGSIGSSSLANHRPQSSTSRSHAPSLTSHAFFRPMSSQKLQAQRGATRPSTMSRQMMSTDMYGTEGATSARNSLVSNPVAQIDEAEARPPQSRGTEMTEPDPLDRMTANTSPTHGYNPTVSVADSLRPLHQKFGGEKNLTIEVDKSYNMGGNSQAPVRTPRSFRSNFLIPSDGSNREIEGGEKLDSIASSPQLGPKDPKDHVSSLKEKGQAQTGKNYQYFEGNTVFCLGGRLQNTRHRPVNFATGSLLVIPCVLFFIFSAPWIWHNISPGIPITFGYLFYVCLSSLIHGSSSDPGILPRNVHQFPPVAENEDPLRLAPPTNDWTLVKSMEKSTAAMEVPTKYCKTCNIWRPPRTYHCRLCDNCIETQDHHCVWFNNCVGRRNYRYFFAFVTSATFLGLYLIGACLGQILVYMNQQSISFGSAVNHFRVPFALAIYGFFSFLYPAALMGYHLFLMARGETTREYLTSHKFLKKDRYRAFTQASWFRNWFVVLCRPRPPTYIGFKNPFSVGDQRFNSVPTSVRLREFGAASAGHAHHAETKEGVEMQDVKKSALKTTEFLGPVALKANQADGAAPPLQV</sequence>
<feature type="region of interest" description="Disordered" evidence="12">
    <location>
        <begin position="246"/>
        <end position="310"/>
    </location>
</feature>
<comment type="similarity">
    <text evidence="9">Belongs to the DHHC palmitoyltransferase family. ERF2/ZDHHC9 subfamily.</text>
</comment>
<evidence type="ECO:0000256" key="5">
    <source>
        <dbReference type="ARBA" id="ARBA00023136"/>
    </source>
</evidence>
<keyword evidence="15" id="KW-1185">Reference proteome</keyword>
<reference evidence="14" key="2">
    <citation type="submission" date="2023-05" db="EMBL/GenBank/DDBJ databases">
        <authorList>
            <consortium name="Lawrence Berkeley National Laboratory"/>
            <person name="Steindorff A."/>
            <person name="Hensen N."/>
            <person name="Bonometti L."/>
            <person name="Westerberg I."/>
            <person name="Brannstrom I.O."/>
            <person name="Guillou S."/>
            <person name="Cros-Aarteil S."/>
            <person name="Calhoun S."/>
            <person name="Haridas S."/>
            <person name="Kuo A."/>
            <person name="Mondo S."/>
            <person name="Pangilinan J."/>
            <person name="Riley R."/>
            <person name="Labutti K."/>
            <person name="Andreopoulos B."/>
            <person name="Lipzen A."/>
            <person name="Chen C."/>
            <person name="Yanf M."/>
            <person name="Daum C."/>
            <person name="Ng V."/>
            <person name="Clum A."/>
            <person name="Ohm R."/>
            <person name="Martin F."/>
            <person name="Silar P."/>
            <person name="Natvig D."/>
            <person name="Lalanne C."/>
            <person name="Gautier V."/>
            <person name="Ament-Velasquez S.L."/>
            <person name="Kruys A."/>
            <person name="Hutchinson M.I."/>
            <person name="Powell A.J."/>
            <person name="Barry K."/>
            <person name="Miller A.N."/>
            <person name="Grigoriev I.V."/>
            <person name="Debuchy R."/>
            <person name="Gladieux P."/>
            <person name="Thoren M.H."/>
            <person name="Johannesson H."/>
        </authorList>
    </citation>
    <scope>NUCLEOTIDE SEQUENCE</scope>
    <source>
        <strain evidence="14">PSN293</strain>
    </source>
</reference>
<keyword evidence="7" id="KW-0449">Lipoprotein</keyword>
<evidence type="ECO:0000256" key="1">
    <source>
        <dbReference type="ARBA" id="ARBA00004127"/>
    </source>
</evidence>
<evidence type="ECO:0000259" key="13">
    <source>
        <dbReference type="Pfam" id="PF01529"/>
    </source>
</evidence>
<dbReference type="Proteomes" id="UP001301769">
    <property type="component" value="Unassembled WGS sequence"/>
</dbReference>